<organism evidence="1 2">
    <name type="scientific">Phialemonium thermophilum</name>
    <dbReference type="NCBI Taxonomy" id="223376"/>
    <lineage>
        <taxon>Eukaryota</taxon>
        <taxon>Fungi</taxon>
        <taxon>Dikarya</taxon>
        <taxon>Ascomycota</taxon>
        <taxon>Pezizomycotina</taxon>
        <taxon>Sordariomycetes</taxon>
        <taxon>Sordariomycetidae</taxon>
        <taxon>Cephalothecales</taxon>
        <taxon>Cephalothecaceae</taxon>
        <taxon>Phialemonium</taxon>
    </lineage>
</organism>
<dbReference type="PANTHER" id="PTHR42100:SF1">
    <property type="entry name" value="OXIDOREDUCTASE 178 KDA SUBUNIT, PUTATIVE (AFU_ORTHOLOGUE AFUA_8G04320)-RELATED"/>
    <property type="match status" value="1"/>
</dbReference>
<dbReference type="PANTHER" id="PTHR42100">
    <property type="entry name" value="OXIDOREDUCTASE 178 KDA SUBUNIT, PUTATIVE (AFU_ORTHOLOGUE AFUA_8G04320)-RELATED"/>
    <property type="match status" value="1"/>
</dbReference>
<sequence>MSALRQNAAGVIRRCRLTAPTLRNVRTYASEFHGHGHHAPAAPVDEPLGSAVYIAVGAVFASVFVYTVSRPGEDGKPRLLNSLWNRMEAMREQDQERNALRTAVFEQAAHDKHLLYYAPRSDHIELKYPEQFGHGSPFNVPAGHYANIDHVVAHYREKHLKEEERKAKKLAAEKQLS</sequence>
<evidence type="ECO:0000313" key="1">
    <source>
        <dbReference type="EMBL" id="KAL1865409.1"/>
    </source>
</evidence>
<protein>
    <submittedName>
        <fullName evidence="1">Uncharacterized protein</fullName>
    </submittedName>
</protein>
<accession>A0ABR3WPU2</accession>
<dbReference type="EMBL" id="JAZHXJ010000298">
    <property type="protein sequence ID" value="KAL1865409.1"/>
    <property type="molecule type" value="Genomic_DNA"/>
</dbReference>
<dbReference type="Proteomes" id="UP001586593">
    <property type="component" value="Unassembled WGS sequence"/>
</dbReference>
<keyword evidence="2" id="KW-1185">Reference proteome</keyword>
<comment type="caution">
    <text evidence="1">The sequence shown here is derived from an EMBL/GenBank/DDBJ whole genome shotgun (WGS) entry which is preliminary data.</text>
</comment>
<evidence type="ECO:0000313" key="2">
    <source>
        <dbReference type="Proteomes" id="UP001586593"/>
    </source>
</evidence>
<dbReference type="InterPro" id="IPR034444">
    <property type="entry name" value="Nuo17.8"/>
</dbReference>
<proteinExistence type="predicted"/>
<name>A0ABR3WPU2_9PEZI</name>
<reference evidence="1 2" key="1">
    <citation type="journal article" date="2024" name="Commun. Biol.">
        <title>Comparative genomic analysis of thermophilic fungi reveals convergent evolutionary adaptations and gene losses.</title>
        <authorList>
            <person name="Steindorff A.S."/>
            <person name="Aguilar-Pontes M.V."/>
            <person name="Robinson A.J."/>
            <person name="Andreopoulos B."/>
            <person name="LaButti K."/>
            <person name="Kuo A."/>
            <person name="Mondo S."/>
            <person name="Riley R."/>
            <person name="Otillar R."/>
            <person name="Haridas S."/>
            <person name="Lipzen A."/>
            <person name="Grimwood J."/>
            <person name="Schmutz J."/>
            <person name="Clum A."/>
            <person name="Reid I.D."/>
            <person name="Moisan M.C."/>
            <person name="Butler G."/>
            <person name="Nguyen T.T.M."/>
            <person name="Dewar K."/>
            <person name="Conant G."/>
            <person name="Drula E."/>
            <person name="Henrissat B."/>
            <person name="Hansel C."/>
            <person name="Singer S."/>
            <person name="Hutchinson M.I."/>
            <person name="de Vries R.P."/>
            <person name="Natvig D.O."/>
            <person name="Powell A.J."/>
            <person name="Tsang A."/>
            <person name="Grigoriev I.V."/>
        </authorList>
    </citation>
    <scope>NUCLEOTIDE SEQUENCE [LARGE SCALE GENOMIC DNA]</scope>
    <source>
        <strain evidence="1 2">ATCC 24622</strain>
    </source>
</reference>
<gene>
    <name evidence="1" type="ORF">VTK73DRAFT_5278</name>
</gene>